<dbReference type="UniPathway" id="UPA00393"/>
<dbReference type="InterPro" id="IPR050076">
    <property type="entry name" value="ArchSynthase1/Queuine_TRR"/>
</dbReference>
<dbReference type="InterPro" id="IPR004521">
    <property type="entry name" value="Uncharacterised_CHP00451"/>
</dbReference>
<dbReference type="EC" id="2.4.2.48" evidence="7"/>
<dbReference type="Gene3D" id="3.10.450.90">
    <property type="entry name" value="ArcTGT, C2 domain"/>
    <property type="match status" value="1"/>
</dbReference>
<keyword evidence="5" id="KW-0862">Zinc</keyword>
<dbReference type="Pfam" id="PF01472">
    <property type="entry name" value="PUA"/>
    <property type="match status" value="1"/>
</dbReference>
<dbReference type="SUPFAM" id="SSF88697">
    <property type="entry name" value="PUA domain-like"/>
    <property type="match status" value="1"/>
</dbReference>
<dbReference type="InterPro" id="IPR036511">
    <property type="entry name" value="TGT-like_sf"/>
</dbReference>
<dbReference type="InterPro" id="IPR015947">
    <property type="entry name" value="PUA-like_sf"/>
</dbReference>
<dbReference type="InterPro" id="IPR029402">
    <property type="entry name" value="TGT_C2"/>
</dbReference>
<dbReference type="Pfam" id="PF14810">
    <property type="entry name" value="TGT_C2"/>
    <property type="match status" value="1"/>
</dbReference>
<dbReference type="GO" id="GO:0005737">
    <property type="term" value="C:cytoplasm"/>
    <property type="evidence" value="ECO:0007669"/>
    <property type="project" value="TreeGrafter"/>
</dbReference>
<dbReference type="GO" id="GO:0016763">
    <property type="term" value="F:pentosyltransferase activity"/>
    <property type="evidence" value="ECO:0007669"/>
    <property type="project" value="InterPro"/>
</dbReference>
<dbReference type="SUPFAM" id="SSF51713">
    <property type="entry name" value="tRNA-guanine transglycosylase"/>
    <property type="match status" value="1"/>
</dbReference>
<evidence type="ECO:0000256" key="3">
    <source>
        <dbReference type="ARBA" id="ARBA00022694"/>
    </source>
</evidence>
<gene>
    <name evidence="7" type="primary">tgtA</name>
    <name evidence="7" type="ORF">MSIBF_A1950009</name>
</gene>
<proteinExistence type="inferred from homology"/>
<evidence type="ECO:0000259" key="6">
    <source>
        <dbReference type="SMART" id="SM00359"/>
    </source>
</evidence>
<dbReference type="SMART" id="SM00359">
    <property type="entry name" value="PUA"/>
    <property type="match status" value="1"/>
</dbReference>
<evidence type="ECO:0000256" key="5">
    <source>
        <dbReference type="ARBA" id="ARBA00022833"/>
    </source>
</evidence>
<dbReference type="EMBL" id="CCXY01000107">
    <property type="protein sequence ID" value="CEG12111.1"/>
    <property type="molecule type" value="Genomic_DNA"/>
</dbReference>
<dbReference type="CDD" id="cd21149">
    <property type="entry name" value="PUA_archaeosine_TGT"/>
    <property type="match status" value="1"/>
</dbReference>
<protein>
    <submittedName>
        <fullName evidence="7">tRNA-guanine(15) transglycosylase</fullName>
        <ecNumber evidence="7">2.4.2.48</ecNumber>
    </submittedName>
</protein>
<evidence type="ECO:0000256" key="2">
    <source>
        <dbReference type="ARBA" id="ARBA00022679"/>
    </source>
</evidence>
<feature type="domain" description="PUA" evidence="6">
    <location>
        <begin position="495"/>
        <end position="565"/>
    </location>
</feature>
<name>A0A098E9B6_9ZZZZ</name>
<keyword evidence="2 7" id="KW-0808">Transferase</keyword>
<evidence type="ECO:0000256" key="1">
    <source>
        <dbReference type="ARBA" id="ARBA00005030"/>
    </source>
</evidence>
<dbReference type="NCBIfam" id="TIGR00449">
    <property type="entry name" value="tgt_general"/>
    <property type="match status" value="1"/>
</dbReference>
<reference evidence="7" key="1">
    <citation type="submission" date="2014-09" db="EMBL/GenBank/DDBJ databases">
        <authorList>
            <person name="Probst J Alexander"/>
        </authorList>
    </citation>
    <scope>NUCLEOTIDE SEQUENCE</scope>
</reference>
<dbReference type="PANTHER" id="PTHR46499:SF1">
    <property type="entry name" value="QUEUINE TRNA-RIBOSYLTRANSFERASE"/>
    <property type="match status" value="1"/>
</dbReference>
<keyword evidence="7" id="KW-0328">Glycosyltransferase</keyword>
<dbReference type="Gene3D" id="2.30.130.10">
    <property type="entry name" value="PUA domain"/>
    <property type="match status" value="1"/>
</dbReference>
<dbReference type="InterPro" id="IPR038250">
    <property type="entry name" value="TGT_C2_sf"/>
</dbReference>
<evidence type="ECO:0000256" key="4">
    <source>
        <dbReference type="ARBA" id="ARBA00022723"/>
    </source>
</evidence>
<dbReference type="Pfam" id="PF01702">
    <property type="entry name" value="TGT"/>
    <property type="match status" value="1"/>
</dbReference>
<dbReference type="SUPFAM" id="SSF88802">
    <property type="entry name" value="Pre-PUA domain"/>
    <property type="match status" value="1"/>
</dbReference>
<dbReference type="PANTHER" id="PTHR46499">
    <property type="entry name" value="QUEUINE TRNA-RIBOSYLTRANSFERASE"/>
    <property type="match status" value="1"/>
</dbReference>
<dbReference type="NCBIfam" id="TIGR00432">
    <property type="entry name" value="arcsn_tRNA_tgt"/>
    <property type="match status" value="1"/>
</dbReference>
<keyword evidence="3" id="KW-0819">tRNA processing</keyword>
<dbReference type="Gene3D" id="3.20.20.105">
    <property type="entry name" value="Queuine tRNA-ribosyltransferase-like"/>
    <property type="match status" value="1"/>
</dbReference>
<dbReference type="GO" id="GO:0003723">
    <property type="term" value="F:RNA binding"/>
    <property type="evidence" value="ECO:0007669"/>
    <property type="project" value="InterPro"/>
</dbReference>
<accession>A0A098E9B6</accession>
<dbReference type="HAMAP" id="MF_01634">
    <property type="entry name" value="TgtA_arch"/>
    <property type="match status" value="1"/>
</dbReference>
<dbReference type="InterPro" id="IPR002478">
    <property type="entry name" value="PUA"/>
</dbReference>
<dbReference type="InterPro" id="IPR002616">
    <property type="entry name" value="tRNA_ribo_trans-like"/>
</dbReference>
<keyword evidence="4" id="KW-0479">Metal-binding</keyword>
<sequence length="565" mass="64316">MKISFEIKDKDIAGRIGRLEIKDKDNQSKVIETPTLMPVYSPNNPILSIDELKSKFNAKILMTNAYVLFKSEEKRNKVIEQGIHKFLNFDGIIAVDSGSYQLMKYGDIDISNSEILKFEERIGAEIGSFLDIPTLPDAYKRLAEENLTVTLKRAKEAKNLNLNLVVNAAIQGSTFMDLRAKAAREISKNFELNAIGGIVRLMEEYRFEDLVNIIVAAKKNIGASNIVHAFGLGHPMLFGLAVGLGCDIFDSAAYALFAKDKRYITNYGTKKISELEYLPCSCPACHNKNPSDLNEQDIALHNLYVSYEEIRRVKQAIKENTLWEYIEMRAISHPSLYKAVRLLKKHRKFLSEFDPITKRSAFFDFGFDCRTEIYNVKSRAKNIKTENLINVKPFGNVPREILDMYPLNAFGIKSDAGDEEKVKAIMEYQFGKDAAQIPARFNLIIKRSRKTKRIRWIHDNKTKELLGSVRASDHFIIPHKKLAEELHKFFKFPKLRIAIADEAVPFVKEGRNVFAKFVINTDKNLRAGDECIVVDKDDTLIATGTLMLAPRECLSFKRGVAVRVR</sequence>
<dbReference type="InterPro" id="IPR004804">
    <property type="entry name" value="TgtA"/>
</dbReference>
<dbReference type="AlphaFoldDB" id="A0A098E9B6"/>
<comment type="pathway">
    <text evidence="1">tRNA modification; archaeosine-tRNA biosynthesis.</text>
</comment>
<dbReference type="InterPro" id="IPR036974">
    <property type="entry name" value="PUA_sf"/>
</dbReference>
<dbReference type="GO" id="GO:0046872">
    <property type="term" value="F:metal ion binding"/>
    <property type="evidence" value="ECO:0007669"/>
    <property type="project" value="UniProtKB-KW"/>
</dbReference>
<evidence type="ECO:0000313" key="7">
    <source>
        <dbReference type="EMBL" id="CEG12111.1"/>
    </source>
</evidence>
<dbReference type="PROSITE" id="PS50890">
    <property type="entry name" value="PUA"/>
    <property type="match status" value="1"/>
</dbReference>
<organism evidence="7">
    <name type="scientific">groundwater metagenome</name>
    <dbReference type="NCBI Taxonomy" id="717931"/>
    <lineage>
        <taxon>unclassified sequences</taxon>
        <taxon>metagenomes</taxon>
        <taxon>ecological metagenomes</taxon>
    </lineage>
</organism>
<dbReference type="NCBIfam" id="TIGR00451">
    <property type="entry name" value="unchar_dom_2"/>
    <property type="match status" value="1"/>
</dbReference>
<dbReference type="GO" id="GO:0002099">
    <property type="term" value="P:tRNA wobble guanine modification"/>
    <property type="evidence" value="ECO:0007669"/>
    <property type="project" value="TreeGrafter"/>
</dbReference>